<name>A0ABS8ZQW0_9PSEU</name>
<comment type="caution">
    <text evidence="1">The sequence shown here is derived from an EMBL/GenBank/DDBJ whole genome shotgun (WGS) entry which is preliminary data.</text>
</comment>
<accession>A0ABS8ZQW0</accession>
<evidence type="ECO:0000313" key="1">
    <source>
        <dbReference type="EMBL" id="MCE7009982.1"/>
    </source>
</evidence>
<dbReference type="EMBL" id="JAJVCN010000004">
    <property type="protein sequence ID" value="MCE7009982.1"/>
    <property type="molecule type" value="Genomic_DNA"/>
</dbReference>
<dbReference type="Proteomes" id="UP001521150">
    <property type="component" value="Unassembled WGS sequence"/>
</dbReference>
<dbReference type="RefSeq" id="WP_233731469.1">
    <property type="nucleotide sequence ID" value="NZ_JAJVCN010000004.1"/>
</dbReference>
<evidence type="ECO:0000313" key="2">
    <source>
        <dbReference type="Proteomes" id="UP001521150"/>
    </source>
</evidence>
<protein>
    <submittedName>
        <fullName evidence="1">Uncharacterized protein</fullName>
    </submittedName>
</protein>
<proteinExistence type="predicted"/>
<sequence length="59" mass="6272">MASTRGRSGSDRSGWMYWGSNELGASAFNIAVGWAHVRGSSNVVFAIDAAEEALNALIR</sequence>
<reference evidence="1 2" key="1">
    <citation type="submission" date="2021-12" db="EMBL/GenBank/DDBJ databases">
        <title>Genome sequence of Kibdelosporangium philippinense ATCC 49844.</title>
        <authorList>
            <person name="Fedorov E.A."/>
            <person name="Omeragic M."/>
            <person name="Shalygina K.F."/>
            <person name="Maclea K.S."/>
        </authorList>
    </citation>
    <scope>NUCLEOTIDE SEQUENCE [LARGE SCALE GENOMIC DNA]</scope>
    <source>
        <strain evidence="1 2">ATCC 49844</strain>
    </source>
</reference>
<gene>
    <name evidence="1" type="ORF">LWC34_45325</name>
</gene>
<organism evidence="1 2">
    <name type="scientific">Kibdelosporangium philippinense</name>
    <dbReference type="NCBI Taxonomy" id="211113"/>
    <lineage>
        <taxon>Bacteria</taxon>
        <taxon>Bacillati</taxon>
        <taxon>Actinomycetota</taxon>
        <taxon>Actinomycetes</taxon>
        <taxon>Pseudonocardiales</taxon>
        <taxon>Pseudonocardiaceae</taxon>
        <taxon>Kibdelosporangium</taxon>
    </lineage>
</organism>
<keyword evidence="2" id="KW-1185">Reference proteome</keyword>